<keyword evidence="1" id="KW-0812">Transmembrane</keyword>
<gene>
    <name evidence="2" type="ORF">C8D95_10545</name>
</gene>
<keyword evidence="1" id="KW-1133">Transmembrane helix</keyword>
<dbReference type="Proteomes" id="UP000245390">
    <property type="component" value="Unassembled WGS sequence"/>
</dbReference>
<comment type="caution">
    <text evidence="2">The sequence shown here is derived from an EMBL/GenBank/DDBJ whole genome shotgun (WGS) entry which is preliminary data.</text>
</comment>
<keyword evidence="3" id="KW-1185">Reference proteome</keyword>
<evidence type="ECO:0000313" key="3">
    <source>
        <dbReference type="Proteomes" id="UP000245390"/>
    </source>
</evidence>
<sequence length="84" mass="9494">MDEDVQALKKRLETKIRENASDLKEFTRERTDQAMLELRSEIGRVDMRISGLERLLWNRFATFLAGAVFGVAVSAIGLLAIKAL</sequence>
<name>A0A316G5S6_9RHOB</name>
<dbReference type="RefSeq" id="WP_109759427.1">
    <property type="nucleotide sequence ID" value="NZ_CP034588.1"/>
</dbReference>
<dbReference type="EMBL" id="QGGV01000005">
    <property type="protein sequence ID" value="PWK55983.1"/>
    <property type="molecule type" value="Genomic_DNA"/>
</dbReference>
<evidence type="ECO:0000256" key="1">
    <source>
        <dbReference type="SAM" id="Phobius"/>
    </source>
</evidence>
<feature type="transmembrane region" description="Helical" evidence="1">
    <location>
        <begin position="60"/>
        <end position="81"/>
    </location>
</feature>
<organism evidence="2 3">
    <name type="scientific">Silicimonas algicola</name>
    <dbReference type="NCBI Taxonomy" id="1826607"/>
    <lineage>
        <taxon>Bacteria</taxon>
        <taxon>Pseudomonadati</taxon>
        <taxon>Pseudomonadota</taxon>
        <taxon>Alphaproteobacteria</taxon>
        <taxon>Rhodobacterales</taxon>
        <taxon>Paracoccaceae</taxon>
    </lineage>
</organism>
<dbReference type="KEGG" id="salo:EF888_18370"/>
<keyword evidence="1" id="KW-0472">Membrane</keyword>
<reference evidence="2 3" key="1">
    <citation type="submission" date="2018-05" db="EMBL/GenBank/DDBJ databases">
        <title>Genomic Encyclopedia of Type Strains, Phase IV (KMG-IV): sequencing the most valuable type-strain genomes for metagenomic binning, comparative biology and taxonomic classification.</title>
        <authorList>
            <person name="Goeker M."/>
        </authorList>
    </citation>
    <scope>NUCLEOTIDE SEQUENCE [LARGE SCALE GENOMIC DNA]</scope>
    <source>
        <strain evidence="2 3">DSM 103371</strain>
    </source>
</reference>
<protein>
    <submittedName>
        <fullName evidence="2">Uncharacterized protein</fullName>
    </submittedName>
</protein>
<accession>A0A316G5S6</accession>
<dbReference type="AlphaFoldDB" id="A0A316G5S6"/>
<evidence type="ECO:0000313" key="2">
    <source>
        <dbReference type="EMBL" id="PWK55983.1"/>
    </source>
</evidence>
<proteinExistence type="predicted"/>